<evidence type="ECO:0000256" key="2">
    <source>
        <dbReference type="SAM" id="Phobius"/>
    </source>
</evidence>
<evidence type="ECO:0000313" key="4">
    <source>
        <dbReference type="Proteomes" id="UP000092382"/>
    </source>
</evidence>
<evidence type="ECO:0000256" key="1">
    <source>
        <dbReference type="SAM" id="MobiDB-lite"/>
    </source>
</evidence>
<keyword evidence="2" id="KW-0812">Transmembrane</keyword>
<keyword evidence="2" id="KW-0472">Membrane</keyword>
<organism evidence="3 4">
    <name type="scientific">Aphanizomenon flos-aquae LD13</name>
    <dbReference type="NCBI Taxonomy" id="1710894"/>
    <lineage>
        <taxon>Bacteria</taxon>
        <taxon>Bacillati</taxon>
        <taxon>Cyanobacteriota</taxon>
        <taxon>Cyanophyceae</taxon>
        <taxon>Nostocales</taxon>
        <taxon>Aphanizomenonaceae</taxon>
        <taxon>Aphanizomenon</taxon>
    </lineage>
</organism>
<protein>
    <submittedName>
        <fullName evidence="3">Uncharacterized protein</fullName>
    </submittedName>
</protein>
<keyword evidence="2" id="KW-1133">Transmembrane helix</keyword>
<comment type="caution">
    <text evidence="3">The sequence shown here is derived from an EMBL/GenBank/DDBJ whole genome shotgun (WGS) entry which is preliminary data.</text>
</comment>
<sequence>MKNLLYPSRHFIIAFWTLGLMGIITGCLDMRISFEPKNPETTGQMITNTGENRDQINLDSTRNTSVESSSQKNQPTVVDYQVNSDSKTKVAGSLRMSNKTTQPVRLALLARQSSSKSATVNKNKSSIPAHWDFAPQEGSERGLVLSLPQANLRLKKGDILVAFAQDGSRRYWGPYVVGETSSPEWNPQTQEWQLVLQDR</sequence>
<accession>A0A1B7W253</accession>
<name>A0A1B7W253_APHFL</name>
<dbReference type="PATRIC" id="fig|1710894.3.peg.2197"/>
<proteinExistence type="predicted"/>
<dbReference type="Proteomes" id="UP000092382">
    <property type="component" value="Unassembled WGS sequence"/>
</dbReference>
<feature type="transmembrane region" description="Helical" evidence="2">
    <location>
        <begin position="12"/>
        <end position="28"/>
    </location>
</feature>
<dbReference type="PROSITE" id="PS51257">
    <property type="entry name" value="PROKAR_LIPOPROTEIN"/>
    <property type="match status" value="1"/>
</dbReference>
<evidence type="ECO:0000313" key="3">
    <source>
        <dbReference type="EMBL" id="OBQ27375.1"/>
    </source>
</evidence>
<gene>
    <name evidence="3" type="ORF">AN481_00145</name>
</gene>
<reference evidence="3 4" key="1">
    <citation type="submission" date="2015-09" db="EMBL/GenBank/DDBJ databases">
        <title>Whole genome shotgun sequence assembly of Aphanizomenon flos-aquae UKL13.</title>
        <authorList>
            <person name="Driscoll C."/>
        </authorList>
    </citation>
    <scope>NUCLEOTIDE SEQUENCE [LARGE SCALE GENOMIC DNA]</scope>
    <source>
        <strain evidence="3">MDT13</strain>
    </source>
</reference>
<dbReference type="AlphaFoldDB" id="A0A1B7W253"/>
<dbReference type="EMBL" id="LJOY01000001">
    <property type="protein sequence ID" value="OBQ27375.1"/>
    <property type="molecule type" value="Genomic_DNA"/>
</dbReference>
<feature type="region of interest" description="Disordered" evidence="1">
    <location>
        <begin position="61"/>
        <end position="82"/>
    </location>
</feature>